<dbReference type="GO" id="GO:0016747">
    <property type="term" value="F:acyltransferase activity, transferring groups other than amino-acyl groups"/>
    <property type="evidence" value="ECO:0007669"/>
    <property type="project" value="InterPro"/>
</dbReference>
<feature type="transmembrane region" description="Helical" evidence="1">
    <location>
        <begin position="317"/>
        <end position="336"/>
    </location>
</feature>
<evidence type="ECO:0000259" key="2">
    <source>
        <dbReference type="Pfam" id="PF01757"/>
    </source>
</evidence>
<dbReference type="InterPro" id="IPR002656">
    <property type="entry name" value="Acyl_transf_3_dom"/>
</dbReference>
<keyword evidence="1" id="KW-0472">Membrane</keyword>
<dbReference type="AlphaFoldDB" id="A0A7C9TM09"/>
<feature type="transmembrane region" description="Helical" evidence="1">
    <location>
        <begin position="198"/>
        <end position="220"/>
    </location>
</feature>
<feature type="transmembrane region" description="Helical" evidence="1">
    <location>
        <begin position="232"/>
        <end position="252"/>
    </location>
</feature>
<accession>A0A7C9TM09</accession>
<feature type="transmembrane region" description="Helical" evidence="1">
    <location>
        <begin position="20"/>
        <end position="39"/>
    </location>
</feature>
<gene>
    <name evidence="3" type="ORF">G3A44_22150</name>
</gene>
<dbReference type="Proteomes" id="UP000484255">
    <property type="component" value="Unassembled WGS sequence"/>
</dbReference>
<dbReference type="GO" id="GO:0000271">
    <property type="term" value="P:polysaccharide biosynthetic process"/>
    <property type="evidence" value="ECO:0007669"/>
    <property type="project" value="TreeGrafter"/>
</dbReference>
<keyword evidence="1" id="KW-1133">Transmembrane helix</keyword>
<feature type="transmembrane region" description="Helical" evidence="1">
    <location>
        <begin position="258"/>
        <end position="279"/>
    </location>
</feature>
<evidence type="ECO:0000256" key="1">
    <source>
        <dbReference type="SAM" id="Phobius"/>
    </source>
</evidence>
<dbReference type="EMBL" id="JAAGOH010000052">
    <property type="protein sequence ID" value="NDY93899.1"/>
    <property type="molecule type" value="Genomic_DNA"/>
</dbReference>
<reference evidence="3 4" key="1">
    <citation type="submission" date="2020-02" db="EMBL/GenBank/DDBJ databases">
        <title>Ideonella bacterium strain TBM-1.</title>
        <authorList>
            <person name="Chen W.-M."/>
        </authorList>
    </citation>
    <scope>NUCLEOTIDE SEQUENCE [LARGE SCALE GENOMIC DNA]</scope>
    <source>
        <strain evidence="3 4">TBM-1</strain>
    </source>
</reference>
<name>A0A7C9TM09_9BURK</name>
<feature type="transmembrane region" description="Helical" evidence="1">
    <location>
        <begin position="291"/>
        <end position="311"/>
    </location>
</feature>
<keyword evidence="4" id="KW-1185">Reference proteome</keyword>
<feature type="transmembrane region" description="Helical" evidence="1">
    <location>
        <begin position="167"/>
        <end position="186"/>
    </location>
</feature>
<organism evidence="3 4">
    <name type="scientific">Ideonella livida</name>
    <dbReference type="NCBI Taxonomy" id="2707176"/>
    <lineage>
        <taxon>Bacteria</taxon>
        <taxon>Pseudomonadati</taxon>
        <taxon>Pseudomonadota</taxon>
        <taxon>Betaproteobacteria</taxon>
        <taxon>Burkholderiales</taxon>
        <taxon>Sphaerotilaceae</taxon>
        <taxon>Ideonella</taxon>
    </lineage>
</organism>
<keyword evidence="3" id="KW-0808">Transferase</keyword>
<dbReference type="PANTHER" id="PTHR23028:SF53">
    <property type="entry name" value="ACYL_TRANSF_3 DOMAIN-CONTAINING PROTEIN"/>
    <property type="match status" value="1"/>
</dbReference>
<feature type="transmembrane region" description="Helical" evidence="1">
    <location>
        <begin position="45"/>
        <end position="66"/>
    </location>
</feature>
<dbReference type="Pfam" id="PF01757">
    <property type="entry name" value="Acyl_transf_3"/>
    <property type="match status" value="1"/>
</dbReference>
<feature type="domain" description="Acyltransferase 3" evidence="2">
    <location>
        <begin position="15"/>
        <end position="333"/>
    </location>
</feature>
<proteinExistence type="predicted"/>
<dbReference type="RefSeq" id="WP_163459925.1">
    <property type="nucleotide sequence ID" value="NZ_JAAGOH010000052.1"/>
</dbReference>
<dbReference type="GO" id="GO:0016020">
    <property type="term" value="C:membrane"/>
    <property type="evidence" value="ECO:0007669"/>
    <property type="project" value="TreeGrafter"/>
</dbReference>
<comment type="caution">
    <text evidence="3">The sequence shown here is derived from an EMBL/GenBank/DDBJ whole genome shotgun (WGS) entry which is preliminary data.</text>
</comment>
<evidence type="ECO:0000313" key="3">
    <source>
        <dbReference type="EMBL" id="NDY93899.1"/>
    </source>
</evidence>
<dbReference type="InterPro" id="IPR050879">
    <property type="entry name" value="Acyltransferase_3"/>
</dbReference>
<dbReference type="PANTHER" id="PTHR23028">
    <property type="entry name" value="ACETYLTRANSFERASE"/>
    <property type="match status" value="1"/>
</dbReference>
<feature type="transmembrane region" description="Helical" evidence="1">
    <location>
        <begin position="87"/>
        <end position="104"/>
    </location>
</feature>
<evidence type="ECO:0000313" key="4">
    <source>
        <dbReference type="Proteomes" id="UP000484255"/>
    </source>
</evidence>
<sequence>MPTALSPSPAPQRLDSLDMLRGVAIFMVVAFHVSIPFGLPAALTTVASLGNAGVQLFFLISAWTMCHMWVQRQGEPQAAARFYLRRFFRIAPLFWLAMVFYNGLRAWQTGHLGEVGPLDLVLTALFLHPFSVHAINLAVPGGWSIGVEMCFYLLFPWLVMRWQTPQARLALALAAYLVGTAAMVALRPVLDTPQGERFLYYSLLTQLPVFAVGMALFALLQQPPGQRRAAWRRLLPMLAVWLGLAFAGKAMGLLTRPFFWLQVFMLAAGLAWTLQRGWAWAPLRALGRWSYSIYLFHFFLLDTVALLWPVAAPRASWHYLPALGMVLALSALAGWASARTLEAWSQGAGRAAVAWLARRRGPHASVSGPSA</sequence>
<protein>
    <submittedName>
        <fullName evidence="3">Acyltransferase</fullName>
    </submittedName>
</protein>
<keyword evidence="3" id="KW-0012">Acyltransferase</keyword>
<feature type="transmembrane region" description="Helical" evidence="1">
    <location>
        <begin position="134"/>
        <end position="155"/>
    </location>
</feature>
<keyword evidence="1" id="KW-0812">Transmembrane</keyword>